<dbReference type="GO" id="GO:0005506">
    <property type="term" value="F:iron ion binding"/>
    <property type="evidence" value="ECO:0007669"/>
    <property type="project" value="UniProtKB-UniRule"/>
</dbReference>
<dbReference type="GO" id="GO:0002949">
    <property type="term" value="P:tRNA threonylcarbamoyladenosine modification"/>
    <property type="evidence" value="ECO:0007669"/>
    <property type="project" value="UniProtKB-UniRule"/>
</dbReference>
<evidence type="ECO:0000313" key="9">
    <source>
        <dbReference type="EMBL" id="EHQ06566.1"/>
    </source>
</evidence>
<accession>H2CE14</accession>
<keyword evidence="1 7" id="KW-0808">Transferase</keyword>
<feature type="binding site" evidence="7">
    <location>
        <position position="110"/>
    </location>
    <ligand>
        <name>Fe cation</name>
        <dbReference type="ChEBI" id="CHEBI:24875"/>
    </ligand>
</feature>
<proteinExistence type="inferred from homology"/>
<dbReference type="SUPFAM" id="SSF53067">
    <property type="entry name" value="Actin-like ATPase domain"/>
    <property type="match status" value="1"/>
</dbReference>
<feature type="binding site" evidence="7">
    <location>
        <position position="180"/>
    </location>
    <ligand>
        <name>substrate</name>
    </ligand>
</feature>
<feature type="binding site" evidence="7">
    <location>
        <position position="114"/>
    </location>
    <ligand>
        <name>Fe cation</name>
        <dbReference type="ChEBI" id="CHEBI:24875"/>
    </ligand>
</feature>
<evidence type="ECO:0000313" key="10">
    <source>
        <dbReference type="Proteomes" id="UP000005737"/>
    </source>
</evidence>
<comment type="function">
    <text evidence="7">Required for the formation of a threonylcarbamoyl group on adenosine at position 37 (t(6)A37) in tRNAs that read codons beginning with adenine. Is involved in the transfer of the threonylcarbamoyl moiety of threonylcarbamoyl-AMP (TC-AMP) to the N6 group of A37, together with TsaE and TsaB. TsaD likely plays a direct catalytic role in this reaction.</text>
</comment>
<dbReference type="HOGENOM" id="CLU_023208_0_2_12"/>
<comment type="cofactor">
    <cofactor evidence="7">
        <name>Fe(2+)</name>
        <dbReference type="ChEBI" id="CHEBI:29033"/>
    </cofactor>
    <text evidence="7">Binds 1 Fe(2+) ion per subunit.</text>
</comment>
<feature type="domain" description="Gcp-like" evidence="8">
    <location>
        <begin position="22"/>
        <end position="307"/>
    </location>
</feature>
<dbReference type="Pfam" id="PF00814">
    <property type="entry name" value="TsaD"/>
    <property type="match status" value="1"/>
</dbReference>
<keyword evidence="5 7" id="KW-0012">Acyltransferase</keyword>
<dbReference type="InterPro" id="IPR043129">
    <property type="entry name" value="ATPase_NBD"/>
</dbReference>
<evidence type="ECO:0000259" key="8">
    <source>
        <dbReference type="Pfam" id="PF00814"/>
    </source>
</evidence>
<dbReference type="Gene3D" id="3.30.420.40">
    <property type="match status" value="2"/>
</dbReference>
<keyword evidence="9" id="KW-0378">Hydrolase</keyword>
<comment type="subcellular location">
    <subcellularLocation>
        <location evidence="7">Cytoplasm</location>
    </subcellularLocation>
</comment>
<evidence type="ECO:0000256" key="5">
    <source>
        <dbReference type="ARBA" id="ARBA00023315"/>
    </source>
</evidence>
<dbReference type="STRING" id="183.GCA_002009735_03217"/>
<evidence type="ECO:0000256" key="7">
    <source>
        <dbReference type="HAMAP-Rule" id="MF_01445"/>
    </source>
</evidence>
<dbReference type="NCBIfam" id="TIGR00329">
    <property type="entry name" value="gcp_kae1"/>
    <property type="match status" value="1"/>
</dbReference>
<feature type="binding site" evidence="7">
    <location>
        <position position="167"/>
    </location>
    <ligand>
        <name>substrate</name>
    </ligand>
</feature>
<organism evidence="9 10">
    <name type="scientific">Leptonema illini DSM 21528</name>
    <dbReference type="NCBI Taxonomy" id="929563"/>
    <lineage>
        <taxon>Bacteria</taxon>
        <taxon>Pseudomonadati</taxon>
        <taxon>Spirochaetota</taxon>
        <taxon>Spirochaetia</taxon>
        <taxon>Leptospirales</taxon>
        <taxon>Leptospiraceae</taxon>
        <taxon>Leptonema</taxon>
    </lineage>
</organism>
<dbReference type="NCBIfam" id="TIGR03723">
    <property type="entry name" value="T6A_TsaD_YgjD"/>
    <property type="match status" value="1"/>
</dbReference>
<gene>
    <name evidence="7" type="primary">tsaD</name>
    <name evidence="9" type="ORF">Lepil_1883</name>
</gene>
<dbReference type="PANTHER" id="PTHR11735">
    <property type="entry name" value="TRNA N6-ADENOSINE THREONYLCARBAMOYLTRANSFERASE"/>
    <property type="match status" value="1"/>
</dbReference>
<keyword evidence="10" id="KW-1185">Reference proteome</keyword>
<dbReference type="EC" id="2.3.1.234" evidence="7"/>
<protein>
    <recommendedName>
        <fullName evidence="7">tRNA N6-adenosine threonylcarbamoyltransferase</fullName>
        <ecNumber evidence="7">2.3.1.234</ecNumber>
    </recommendedName>
    <alternativeName>
        <fullName evidence="7">N6-L-threonylcarbamoyladenine synthase</fullName>
        <shortName evidence="7">t(6)A synthase</shortName>
    </alternativeName>
    <alternativeName>
        <fullName evidence="7">t(6)A37 threonylcarbamoyladenosine biosynthesis protein TsaD</fullName>
    </alternativeName>
    <alternativeName>
        <fullName evidence="7">tRNA threonylcarbamoyladenosine biosynthesis protein TsaD</fullName>
    </alternativeName>
</protein>
<dbReference type="AlphaFoldDB" id="H2CE14"/>
<keyword evidence="4 7" id="KW-0408">Iron</keyword>
<feature type="binding site" evidence="7">
    <location>
        <begin position="134"/>
        <end position="138"/>
    </location>
    <ligand>
        <name>substrate</name>
    </ligand>
</feature>
<keyword evidence="2 7" id="KW-0819">tRNA processing</keyword>
<dbReference type="HAMAP" id="MF_01445">
    <property type="entry name" value="TsaD"/>
    <property type="match status" value="1"/>
</dbReference>
<evidence type="ECO:0000256" key="4">
    <source>
        <dbReference type="ARBA" id="ARBA00023004"/>
    </source>
</evidence>
<keyword evidence="7" id="KW-0963">Cytoplasm</keyword>
<comment type="catalytic activity">
    <reaction evidence="6 7">
        <text>L-threonylcarbamoyladenylate + adenosine(37) in tRNA = N(6)-L-threonylcarbamoyladenosine(37) in tRNA + AMP + H(+)</text>
        <dbReference type="Rhea" id="RHEA:37059"/>
        <dbReference type="Rhea" id="RHEA-COMP:10162"/>
        <dbReference type="Rhea" id="RHEA-COMP:10163"/>
        <dbReference type="ChEBI" id="CHEBI:15378"/>
        <dbReference type="ChEBI" id="CHEBI:73682"/>
        <dbReference type="ChEBI" id="CHEBI:74411"/>
        <dbReference type="ChEBI" id="CHEBI:74418"/>
        <dbReference type="ChEBI" id="CHEBI:456215"/>
        <dbReference type="EC" id="2.3.1.234"/>
    </reaction>
</comment>
<reference evidence="9 10" key="1">
    <citation type="submission" date="2011-10" db="EMBL/GenBank/DDBJ databases">
        <title>The Improved High-Quality Draft genome of Leptonema illini DSM 21528.</title>
        <authorList>
            <consortium name="US DOE Joint Genome Institute (JGI-PGF)"/>
            <person name="Lucas S."/>
            <person name="Copeland A."/>
            <person name="Lapidus A."/>
            <person name="Glavina del Rio T."/>
            <person name="Dalin E."/>
            <person name="Tice H."/>
            <person name="Bruce D."/>
            <person name="Goodwin L."/>
            <person name="Pitluck S."/>
            <person name="Peters L."/>
            <person name="Mikhailova N."/>
            <person name="Held B."/>
            <person name="Kyrpides N."/>
            <person name="Mavromatis K."/>
            <person name="Ivanova N."/>
            <person name="Markowitz V."/>
            <person name="Cheng J.-F."/>
            <person name="Hugenholtz P."/>
            <person name="Woyke T."/>
            <person name="Wu D."/>
            <person name="Gronow S."/>
            <person name="Wellnitz S."/>
            <person name="Brambilla E.-M."/>
            <person name="Klenk H.-P."/>
            <person name="Eisen J.A."/>
        </authorList>
    </citation>
    <scope>NUCLEOTIDE SEQUENCE [LARGE SCALE GENOMIC DNA]</scope>
    <source>
        <strain evidence="9 10">DSM 21528</strain>
    </source>
</reference>
<dbReference type="GO" id="GO:0061711">
    <property type="term" value="F:tRNA N(6)-L-threonylcarbamoyladenine synthase activity"/>
    <property type="evidence" value="ECO:0007669"/>
    <property type="project" value="UniProtKB-EC"/>
</dbReference>
<name>H2CE14_9LEPT</name>
<keyword evidence="3 7" id="KW-0479">Metal-binding</keyword>
<evidence type="ECO:0000256" key="2">
    <source>
        <dbReference type="ARBA" id="ARBA00022694"/>
    </source>
</evidence>
<dbReference type="RefSeq" id="WP_002772208.1">
    <property type="nucleotide sequence ID" value="NZ_JH597773.1"/>
</dbReference>
<dbReference type="Proteomes" id="UP000005737">
    <property type="component" value="Unassembled WGS sequence"/>
</dbReference>
<comment type="similarity">
    <text evidence="7">Belongs to the KAE1 / TsaD family.</text>
</comment>
<dbReference type="InterPro" id="IPR017861">
    <property type="entry name" value="KAE1/TsaD"/>
</dbReference>
<dbReference type="InterPro" id="IPR000905">
    <property type="entry name" value="Gcp-like_dom"/>
</dbReference>
<sequence>MIGIGIESSCDETSVAIVEDGTILSNQIYSQIKEHTPYLGVVPEIASRSHLLKINELYDRAIAESGRDIASFDYVAVTTRPGLVGSLMIGAQLARCLHLVHGLPIVTVDHVEAHFYAGFLERRERPSYPFLGLLLSGGNSAVFRVEGPGRLIKLADTRDDALGEAFDKASNVLGLGYPGGPHIERAASQYAPAGKERFFPAILKDLPPDEISFSFSGIKTAVLLAAKRGEQKEKIAYHFQETAFDLVERMLLRALRRENVQHIEASGGVLANQTLRHRLDRFAEKHAISLKYPVSKALCTDNAAMVASLGQYLFEAGIRDPADFPVSSVRMAYAEHANATKP</sequence>
<evidence type="ECO:0000256" key="1">
    <source>
        <dbReference type="ARBA" id="ARBA00022679"/>
    </source>
</evidence>
<dbReference type="PRINTS" id="PR00789">
    <property type="entry name" value="OSIALOPTASE"/>
</dbReference>
<dbReference type="InterPro" id="IPR022450">
    <property type="entry name" value="TsaD"/>
</dbReference>
<dbReference type="EMBL" id="JH597773">
    <property type="protein sequence ID" value="EHQ06566.1"/>
    <property type="molecule type" value="Genomic_DNA"/>
</dbReference>
<dbReference type="GO" id="GO:0005737">
    <property type="term" value="C:cytoplasm"/>
    <property type="evidence" value="ECO:0007669"/>
    <property type="project" value="UniProtKB-SubCell"/>
</dbReference>
<evidence type="ECO:0000256" key="6">
    <source>
        <dbReference type="ARBA" id="ARBA00048117"/>
    </source>
</evidence>
<feature type="binding site" evidence="7">
    <location>
        <position position="272"/>
    </location>
    <ligand>
        <name>substrate</name>
    </ligand>
</feature>
<dbReference type="FunFam" id="3.30.420.40:FF:000012">
    <property type="entry name" value="tRNA N6-adenosine threonylcarbamoyltransferase"/>
    <property type="match status" value="1"/>
</dbReference>
<evidence type="ECO:0000256" key="3">
    <source>
        <dbReference type="ARBA" id="ARBA00022723"/>
    </source>
</evidence>
<dbReference type="GO" id="GO:0016787">
    <property type="term" value="F:hydrolase activity"/>
    <property type="evidence" value="ECO:0007669"/>
    <property type="project" value="UniProtKB-KW"/>
</dbReference>
<feature type="binding site" evidence="7">
    <location>
        <position position="301"/>
    </location>
    <ligand>
        <name>Fe cation</name>
        <dbReference type="ChEBI" id="CHEBI:24875"/>
    </ligand>
</feature>
<dbReference type="PANTHER" id="PTHR11735:SF6">
    <property type="entry name" value="TRNA N6-ADENOSINE THREONYLCARBAMOYLTRANSFERASE, MITOCHONDRIAL"/>
    <property type="match status" value="1"/>
</dbReference>
<feature type="binding site" evidence="7">
    <location>
        <position position="184"/>
    </location>
    <ligand>
        <name>substrate</name>
    </ligand>
</feature>